<name>A0A8T0WW69_PANVG</name>
<organism evidence="2 3">
    <name type="scientific">Panicum virgatum</name>
    <name type="common">Blackwell switchgrass</name>
    <dbReference type="NCBI Taxonomy" id="38727"/>
    <lineage>
        <taxon>Eukaryota</taxon>
        <taxon>Viridiplantae</taxon>
        <taxon>Streptophyta</taxon>
        <taxon>Embryophyta</taxon>
        <taxon>Tracheophyta</taxon>
        <taxon>Spermatophyta</taxon>
        <taxon>Magnoliopsida</taxon>
        <taxon>Liliopsida</taxon>
        <taxon>Poales</taxon>
        <taxon>Poaceae</taxon>
        <taxon>PACMAD clade</taxon>
        <taxon>Panicoideae</taxon>
        <taxon>Panicodae</taxon>
        <taxon>Paniceae</taxon>
        <taxon>Panicinae</taxon>
        <taxon>Panicum</taxon>
        <taxon>Panicum sect. Hiantes</taxon>
    </lineage>
</organism>
<reference evidence="2" key="1">
    <citation type="submission" date="2020-05" db="EMBL/GenBank/DDBJ databases">
        <title>WGS assembly of Panicum virgatum.</title>
        <authorList>
            <person name="Lovell J.T."/>
            <person name="Jenkins J."/>
            <person name="Shu S."/>
            <person name="Juenger T.E."/>
            <person name="Schmutz J."/>
        </authorList>
    </citation>
    <scope>NUCLEOTIDE SEQUENCE</scope>
    <source>
        <strain evidence="2">AP13</strain>
    </source>
</reference>
<accession>A0A8T0WW69</accession>
<evidence type="ECO:0000313" key="2">
    <source>
        <dbReference type="EMBL" id="KAG2649093.1"/>
    </source>
</evidence>
<evidence type="ECO:0000259" key="1">
    <source>
        <dbReference type="PROSITE" id="PS51412"/>
    </source>
</evidence>
<keyword evidence="3" id="KW-1185">Reference proteome</keyword>
<dbReference type="Pfam" id="PF01823">
    <property type="entry name" value="MACPF"/>
    <property type="match status" value="1"/>
</dbReference>
<gene>
    <name evidence="2" type="ORF">PVAP13_1NG099500</name>
</gene>
<dbReference type="OrthoDB" id="1366754at2759"/>
<dbReference type="PANTHER" id="PTHR33199:SF12">
    <property type="entry name" value="MACPF DOMAIN-CONTAINING PROTEIN"/>
    <property type="match status" value="1"/>
</dbReference>
<sequence>MALKATAQAAAEAAIAAIGCGYDVAADIRLKYCKGKLNGAAHLVDFGRDEVQDMVLPGGLKVPGVPKSIKCDMGEPKPMRLCSDFLSFQQMSENFNRELSLIGSIPSGMLNSMFEFSGCWQRDAANTKSLAFDGFFISLYTIALPPSRILLLDHVTKAVPSTWDPLALARFIQKFGTHIVVGVKIGGTDVIYLKEQHSSSLQPAVVQQRMKEMSDRRFLDASGQSDISNKDASGKDKNVVRVRRLRFAESSPSSSYSSKEDIVFLVKRRGGNEWDKEMPHSEWIKTVQAEPDVISMSFLPVTSLLNGVPGVGFVSHAINLYLRYKPPIEELHQFLEFQLPRVWAPQHSDTLLLPDRRSSASLTINFIGPKLCVCIEMVDVGERPVTGLRLYLEGRKCNKLAIHLQHLSSLPQTIQLVDDPYNHRTPKPHDPMYFESFGSWKGFSYVCTAPVESDDDTSIVTGAQLLVSSHGFRKVLSLHLHFSKVCNAVIVKNPVWDGSPNLAWNSSLVTTKDSSGSKKRADHVNIDSAVYPVGPPVPVQAPKLLKFVDTAEIFRGPQDMPGYWVVSGAKLQQERGKISLCVKYSLLTTMVPKTEYPPVEQN</sequence>
<evidence type="ECO:0000313" key="3">
    <source>
        <dbReference type="Proteomes" id="UP000823388"/>
    </source>
</evidence>
<dbReference type="GO" id="GO:2000031">
    <property type="term" value="P:regulation of salicylic acid mediated signaling pathway"/>
    <property type="evidence" value="ECO:0007669"/>
    <property type="project" value="InterPro"/>
</dbReference>
<dbReference type="PROSITE" id="PS51412">
    <property type="entry name" value="MACPF_2"/>
    <property type="match status" value="1"/>
</dbReference>
<dbReference type="InterPro" id="IPR020864">
    <property type="entry name" value="MACPF"/>
</dbReference>
<dbReference type="SMART" id="SM00457">
    <property type="entry name" value="MACPF"/>
    <property type="match status" value="1"/>
</dbReference>
<dbReference type="Proteomes" id="UP000823388">
    <property type="component" value="Chromosome 1N"/>
</dbReference>
<dbReference type="InterPro" id="IPR044663">
    <property type="entry name" value="CAD1/NSL1-like"/>
</dbReference>
<proteinExistence type="predicted"/>
<feature type="domain" description="MACPF" evidence="1">
    <location>
        <begin position="1"/>
        <end position="335"/>
    </location>
</feature>
<dbReference type="EMBL" id="CM029038">
    <property type="protein sequence ID" value="KAG2649093.1"/>
    <property type="molecule type" value="Genomic_DNA"/>
</dbReference>
<dbReference type="GO" id="GO:0005886">
    <property type="term" value="C:plasma membrane"/>
    <property type="evidence" value="ECO:0007669"/>
    <property type="project" value="TreeGrafter"/>
</dbReference>
<protein>
    <recommendedName>
        <fullName evidence="1">MACPF domain-containing protein</fullName>
    </recommendedName>
</protein>
<dbReference type="AlphaFoldDB" id="A0A8T0WW69"/>
<dbReference type="GO" id="GO:0009626">
    <property type="term" value="P:plant-type hypersensitive response"/>
    <property type="evidence" value="ECO:0007669"/>
    <property type="project" value="TreeGrafter"/>
</dbReference>
<dbReference type="PANTHER" id="PTHR33199">
    <property type="entry name" value="MACPF DOMAIN-CONTAINING PROTEIN CAD1"/>
    <property type="match status" value="1"/>
</dbReference>
<comment type="caution">
    <text evidence="2">The sequence shown here is derived from an EMBL/GenBank/DDBJ whole genome shotgun (WGS) entry which is preliminary data.</text>
</comment>